<evidence type="ECO:0000256" key="1">
    <source>
        <dbReference type="SAM" id="MobiDB-lite"/>
    </source>
</evidence>
<dbReference type="OrthoDB" id="10483104at2759"/>
<accession>A0A238BJB0</accession>
<feature type="compositionally biased region" description="Polar residues" evidence="1">
    <location>
        <begin position="18"/>
        <end position="29"/>
    </location>
</feature>
<keyword evidence="2" id="KW-0472">Membrane</keyword>
<sequence length="84" mass="9404">MDSLQGILADSRIRYHPSPNQEGTDENANGAFTINNKADKITMFSIIGAMFLTAALNLSLFLAAFFYLLFPKDAEEKDEKDEKK</sequence>
<keyword evidence="2" id="KW-1133">Transmembrane helix</keyword>
<feature type="transmembrane region" description="Helical" evidence="2">
    <location>
        <begin position="46"/>
        <end position="70"/>
    </location>
</feature>
<dbReference type="EMBL" id="KZ271554">
    <property type="protein sequence ID" value="OZC04946.1"/>
    <property type="molecule type" value="Genomic_DNA"/>
</dbReference>
<name>A0A238BJB0_9BILA</name>
<organism evidence="3 4">
    <name type="scientific">Onchocerca flexuosa</name>
    <dbReference type="NCBI Taxonomy" id="387005"/>
    <lineage>
        <taxon>Eukaryota</taxon>
        <taxon>Metazoa</taxon>
        <taxon>Ecdysozoa</taxon>
        <taxon>Nematoda</taxon>
        <taxon>Chromadorea</taxon>
        <taxon>Rhabditida</taxon>
        <taxon>Spirurina</taxon>
        <taxon>Spiruromorpha</taxon>
        <taxon>Filarioidea</taxon>
        <taxon>Onchocercidae</taxon>
        <taxon>Onchocerca</taxon>
    </lineage>
</organism>
<dbReference type="Proteomes" id="UP000242913">
    <property type="component" value="Unassembled WGS sequence"/>
</dbReference>
<evidence type="ECO:0000313" key="4">
    <source>
        <dbReference type="Proteomes" id="UP000242913"/>
    </source>
</evidence>
<keyword evidence="4" id="KW-1185">Reference proteome</keyword>
<reference evidence="3 4" key="1">
    <citation type="submission" date="2015-12" db="EMBL/GenBank/DDBJ databases">
        <title>Draft genome of the nematode, Onchocerca flexuosa.</title>
        <authorList>
            <person name="Mitreva M."/>
        </authorList>
    </citation>
    <scope>NUCLEOTIDE SEQUENCE [LARGE SCALE GENOMIC DNA]</scope>
    <source>
        <strain evidence="3">Red Deer</strain>
    </source>
</reference>
<proteinExistence type="predicted"/>
<keyword evidence="2" id="KW-0812">Transmembrane</keyword>
<evidence type="ECO:0000313" key="3">
    <source>
        <dbReference type="EMBL" id="OZC04946.1"/>
    </source>
</evidence>
<feature type="region of interest" description="Disordered" evidence="1">
    <location>
        <begin position="1"/>
        <end position="29"/>
    </location>
</feature>
<protein>
    <submittedName>
        <fullName evidence="3">Uncharacterized protein</fullName>
    </submittedName>
</protein>
<dbReference type="AlphaFoldDB" id="A0A238BJB0"/>
<evidence type="ECO:0000256" key="2">
    <source>
        <dbReference type="SAM" id="Phobius"/>
    </source>
</evidence>
<gene>
    <name evidence="3" type="ORF">X798_08064</name>
</gene>